<dbReference type="Pfam" id="PF00092">
    <property type="entry name" value="VWA"/>
    <property type="match status" value="1"/>
</dbReference>
<evidence type="ECO:0000313" key="8">
    <source>
        <dbReference type="Proteomes" id="UP000251835"/>
    </source>
</evidence>
<dbReference type="OrthoDB" id="6206554at2"/>
<dbReference type="InterPro" id="IPR033881">
    <property type="entry name" value="vWA_BatA_type"/>
</dbReference>
<name>A0A7L4URW8_BALHA</name>
<dbReference type="PROSITE" id="PS50234">
    <property type="entry name" value="VWFA"/>
    <property type="match status" value="1"/>
</dbReference>
<dbReference type="EMBL" id="QENZ01000003">
    <property type="protein sequence ID" value="PVX52503.1"/>
    <property type="molecule type" value="Genomic_DNA"/>
</dbReference>
<dbReference type="Gene3D" id="3.40.50.410">
    <property type="entry name" value="von Willebrand factor, type A domain"/>
    <property type="match status" value="1"/>
</dbReference>
<dbReference type="AlphaFoldDB" id="A0A7L4URW8"/>
<evidence type="ECO:0000313" key="7">
    <source>
        <dbReference type="EMBL" id="PVX52503.1"/>
    </source>
</evidence>
<evidence type="ECO:0000256" key="4">
    <source>
        <dbReference type="ARBA" id="ARBA00023136"/>
    </source>
</evidence>
<dbReference type="Pfam" id="PF07584">
    <property type="entry name" value="BatA"/>
    <property type="match status" value="1"/>
</dbReference>
<protein>
    <submittedName>
        <fullName evidence="7">Ca-activated chloride channel family protein</fullName>
    </submittedName>
</protein>
<gene>
    <name evidence="7" type="ORF">C7377_0826</name>
</gene>
<keyword evidence="1" id="KW-1003">Cell membrane</keyword>
<dbReference type="PANTHER" id="PTHR22550:SF5">
    <property type="entry name" value="LEUCINE ZIPPER PROTEIN 4"/>
    <property type="match status" value="1"/>
</dbReference>
<feature type="domain" description="VWFA" evidence="6">
    <location>
        <begin position="91"/>
        <end position="286"/>
    </location>
</feature>
<keyword evidence="4 5" id="KW-0472">Membrane</keyword>
<evidence type="ECO:0000259" key="6">
    <source>
        <dbReference type="PROSITE" id="PS50234"/>
    </source>
</evidence>
<feature type="transmembrane region" description="Helical" evidence="5">
    <location>
        <begin position="12"/>
        <end position="27"/>
    </location>
</feature>
<feature type="transmembrane region" description="Helical" evidence="5">
    <location>
        <begin position="57"/>
        <end position="74"/>
    </location>
</feature>
<evidence type="ECO:0000256" key="5">
    <source>
        <dbReference type="SAM" id="Phobius"/>
    </source>
</evidence>
<sequence>MTDITFADKEYLWLLLLLLPLLGWYFWKHQKQHAHIEVPNTIAFGDFRKTRKVWQHILYTLLFSSLVFLIVAMARPQTSFSFEKSKTEGIDIVIALDISFSMLAQDFQPNRLEAAKDVAMEFVTNRPNDRIGLVVFSGESYTQCPPTTDQRILLNLFSEVKTNDAIDGGTAIGNGLATSINRLRESEAKSKVIILLTDGENNRGSIAPETAAELAGKFGVKVYTIGIGSNGTARTPVGIRPNGHILYDNLPVKLDEALLQTIAETTDGKYYRATTKNKLKEIYTAIDKLEKTKILKDKHTRHNEMFQLFAFIGLALLALYILLKFWILKITP</sequence>
<evidence type="ECO:0000256" key="3">
    <source>
        <dbReference type="ARBA" id="ARBA00022989"/>
    </source>
</evidence>
<organism evidence="7 8">
    <name type="scientific">Balneicella halophila</name>
    <dbReference type="NCBI Taxonomy" id="1537566"/>
    <lineage>
        <taxon>Bacteria</taxon>
        <taxon>Pseudomonadati</taxon>
        <taxon>Bacteroidota</taxon>
        <taxon>Bacteroidia</taxon>
        <taxon>Bacteroidales</taxon>
        <taxon>Balneicellaceae</taxon>
        <taxon>Balneicella</taxon>
    </lineage>
</organism>
<dbReference type="SMART" id="SM00327">
    <property type="entry name" value="VWA"/>
    <property type="match status" value="1"/>
</dbReference>
<dbReference type="InterPro" id="IPR036465">
    <property type="entry name" value="vWFA_dom_sf"/>
</dbReference>
<feature type="transmembrane region" description="Helical" evidence="5">
    <location>
        <begin position="305"/>
        <end position="327"/>
    </location>
</feature>
<keyword evidence="2 5" id="KW-0812">Transmembrane</keyword>
<proteinExistence type="predicted"/>
<comment type="caution">
    <text evidence="7">The sequence shown here is derived from an EMBL/GenBank/DDBJ whole genome shotgun (WGS) entry which is preliminary data.</text>
</comment>
<dbReference type="SUPFAM" id="SSF53300">
    <property type="entry name" value="vWA-like"/>
    <property type="match status" value="1"/>
</dbReference>
<keyword evidence="8" id="KW-1185">Reference proteome</keyword>
<evidence type="ECO:0000256" key="1">
    <source>
        <dbReference type="ARBA" id="ARBA00022475"/>
    </source>
</evidence>
<evidence type="ECO:0000256" key="2">
    <source>
        <dbReference type="ARBA" id="ARBA00022692"/>
    </source>
</evidence>
<dbReference type="CDD" id="cd01467">
    <property type="entry name" value="vWA_BatA_type"/>
    <property type="match status" value="1"/>
</dbReference>
<dbReference type="InterPro" id="IPR002035">
    <property type="entry name" value="VWF_A"/>
</dbReference>
<dbReference type="InterPro" id="IPR024163">
    <property type="entry name" value="Aerotolerance_reg_N"/>
</dbReference>
<accession>A0A7L4URW8</accession>
<dbReference type="PANTHER" id="PTHR22550">
    <property type="entry name" value="SPORE GERMINATION PROTEIN"/>
    <property type="match status" value="1"/>
</dbReference>
<dbReference type="InterPro" id="IPR050768">
    <property type="entry name" value="UPF0353/GerABKA_families"/>
</dbReference>
<dbReference type="PRINTS" id="PR00453">
    <property type="entry name" value="VWFADOMAIN"/>
</dbReference>
<dbReference type="Proteomes" id="UP000251835">
    <property type="component" value="Unassembled WGS sequence"/>
</dbReference>
<reference evidence="7 8" key="1">
    <citation type="submission" date="2018-05" db="EMBL/GenBank/DDBJ databases">
        <title>Genomic Encyclopedia of Type Strains, Phase IV (KMG-IV): sequencing the most valuable type-strain genomes for metagenomic binning, comparative biology and taxonomic classification.</title>
        <authorList>
            <person name="Goeker M."/>
        </authorList>
    </citation>
    <scope>NUCLEOTIDE SEQUENCE [LARGE SCALE GENOMIC DNA]</scope>
    <source>
        <strain evidence="7 8">DSM 28579</strain>
    </source>
</reference>
<keyword evidence="3 5" id="KW-1133">Transmembrane helix</keyword>